<organism evidence="1 2">
    <name type="scientific">Streptomyces scopuliridis</name>
    <dbReference type="NCBI Taxonomy" id="452529"/>
    <lineage>
        <taxon>Bacteria</taxon>
        <taxon>Bacillati</taxon>
        <taxon>Actinomycetota</taxon>
        <taxon>Actinomycetes</taxon>
        <taxon>Kitasatosporales</taxon>
        <taxon>Streptomycetaceae</taxon>
        <taxon>Streptomyces</taxon>
    </lineage>
</organism>
<evidence type="ECO:0000313" key="2">
    <source>
        <dbReference type="Proteomes" id="UP001348369"/>
    </source>
</evidence>
<keyword evidence="2" id="KW-1185">Reference proteome</keyword>
<proteinExistence type="predicted"/>
<gene>
    <name evidence="1" type="ORF">OG835_11270</name>
</gene>
<accession>A0ACD4ZI97</accession>
<sequence length="215" mass="24252">MDFLRDIGTSLLASALFLALVWAFSKTARRLLRGLAAHLLHLDVEEVFVNSRDAAHDIKRELGRAREVSILTGRGAELQRDLFEELLLRCRARRCRCRILLPKLAVPAGEPDWITDREEEIQVFDSAFGTGLLRRQIAATYDYLAPLTVAGHLEARGYGAPHIGRIIATERVVYLTPYSADRHGRESPVIKYRRGETFDVLMRLIDKLWVGSGSA</sequence>
<name>A0ACD4ZI97_9ACTN</name>
<dbReference type="Proteomes" id="UP001348369">
    <property type="component" value="Chromosome"/>
</dbReference>
<evidence type="ECO:0000313" key="1">
    <source>
        <dbReference type="EMBL" id="WSB97536.1"/>
    </source>
</evidence>
<reference evidence="1" key="1">
    <citation type="submission" date="2022-10" db="EMBL/GenBank/DDBJ databases">
        <title>The complete genomes of actinobacterial strains from the NBC collection.</title>
        <authorList>
            <person name="Joergensen T.S."/>
            <person name="Alvarez Arevalo M."/>
            <person name="Sterndorff E.B."/>
            <person name="Faurdal D."/>
            <person name="Vuksanovic O."/>
            <person name="Mourched A.-S."/>
            <person name="Charusanti P."/>
            <person name="Shaw S."/>
            <person name="Blin K."/>
            <person name="Weber T."/>
        </authorList>
    </citation>
    <scope>NUCLEOTIDE SEQUENCE</scope>
    <source>
        <strain evidence="1">NBC 01771</strain>
    </source>
</reference>
<protein>
    <submittedName>
        <fullName evidence="1">Uncharacterized protein</fullName>
    </submittedName>
</protein>
<dbReference type="EMBL" id="CP109109">
    <property type="protein sequence ID" value="WSB97536.1"/>
    <property type="molecule type" value="Genomic_DNA"/>
</dbReference>